<dbReference type="Proteomes" id="UP000285575">
    <property type="component" value="Unassembled WGS sequence"/>
</dbReference>
<keyword evidence="1" id="KW-0812">Transmembrane</keyword>
<evidence type="ECO:0000313" key="3">
    <source>
        <dbReference type="EMBL" id="RVU45509.1"/>
    </source>
</evidence>
<dbReference type="OrthoDB" id="9797746at2"/>
<feature type="transmembrane region" description="Helical" evidence="1">
    <location>
        <begin position="48"/>
        <end position="71"/>
    </location>
</feature>
<reference evidence="3 4" key="1">
    <citation type="submission" date="2019-01" db="EMBL/GenBank/DDBJ databases">
        <authorList>
            <person name="Chen W.-M."/>
        </authorList>
    </citation>
    <scope>NUCLEOTIDE SEQUENCE [LARGE SCALE GENOMIC DNA]</scope>
    <source>
        <strain evidence="3 4">KYPY4</strain>
    </source>
</reference>
<name>A0A437RFH9_9BURK</name>
<dbReference type="RefSeq" id="WP_128229598.1">
    <property type="nucleotide sequence ID" value="NZ_SACR01000004.1"/>
</dbReference>
<dbReference type="EMBL" id="SACR01000004">
    <property type="protein sequence ID" value="RVU45509.1"/>
    <property type="molecule type" value="Genomic_DNA"/>
</dbReference>
<dbReference type="Pfam" id="PF13937">
    <property type="entry name" value="DUF4212"/>
    <property type="match status" value="1"/>
</dbReference>
<dbReference type="InterPro" id="IPR019886">
    <property type="entry name" value="Na_symporter_ssu"/>
</dbReference>
<keyword evidence="1" id="KW-0472">Membrane</keyword>
<comment type="caution">
    <text evidence="3">The sequence shown here is derived from an EMBL/GenBank/DDBJ whole genome shotgun (WGS) entry which is preliminary data.</text>
</comment>
<feature type="transmembrane region" description="Helical" evidence="1">
    <location>
        <begin position="16"/>
        <end position="36"/>
    </location>
</feature>
<dbReference type="AlphaFoldDB" id="A0A437RFH9"/>
<gene>
    <name evidence="3" type="ORF">EOE66_15470</name>
</gene>
<organism evidence="3 4">
    <name type="scientific">Rubrivivax rivuli</name>
    <dbReference type="NCBI Taxonomy" id="1862385"/>
    <lineage>
        <taxon>Bacteria</taxon>
        <taxon>Pseudomonadati</taxon>
        <taxon>Pseudomonadota</taxon>
        <taxon>Betaproteobacteria</taxon>
        <taxon>Burkholderiales</taxon>
        <taxon>Sphaerotilaceae</taxon>
        <taxon>Rubrivivax</taxon>
    </lineage>
</organism>
<keyword evidence="1" id="KW-1133">Transmembrane helix</keyword>
<sequence length="97" mass="10971">MNERARYLFWQQARRWTLALLLVWLVVNLGVPWFARELDRYSVLGFPLGYWLAGQGALFIYLALIAVYVAVMDRLEAALLRTTSDAPPTAPGASDGR</sequence>
<protein>
    <submittedName>
        <fullName evidence="3">DUF4212 domain-containing protein</fullName>
    </submittedName>
</protein>
<feature type="domain" description="Sodium symporter small subunit" evidence="2">
    <location>
        <begin position="9"/>
        <end position="77"/>
    </location>
</feature>
<proteinExistence type="predicted"/>
<dbReference type="NCBIfam" id="TIGR03647">
    <property type="entry name" value="Na_symport_sm"/>
    <property type="match status" value="1"/>
</dbReference>
<evidence type="ECO:0000259" key="2">
    <source>
        <dbReference type="Pfam" id="PF13937"/>
    </source>
</evidence>
<keyword evidence="4" id="KW-1185">Reference proteome</keyword>
<accession>A0A437RFH9</accession>
<evidence type="ECO:0000313" key="4">
    <source>
        <dbReference type="Proteomes" id="UP000285575"/>
    </source>
</evidence>
<evidence type="ECO:0000256" key="1">
    <source>
        <dbReference type="SAM" id="Phobius"/>
    </source>
</evidence>